<accession>A0A4S2MW67</accession>
<feature type="domain" description="Fungal-type protein kinase" evidence="1">
    <location>
        <begin position="21"/>
        <end position="182"/>
    </location>
</feature>
<dbReference type="EMBL" id="ML220123">
    <property type="protein sequence ID" value="TGZ80766.1"/>
    <property type="molecule type" value="Genomic_DNA"/>
</dbReference>
<protein>
    <recommendedName>
        <fullName evidence="1">Fungal-type protein kinase domain-containing protein</fullName>
    </recommendedName>
</protein>
<dbReference type="Pfam" id="PF17667">
    <property type="entry name" value="Pkinase_fungal"/>
    <property type="match status" value="1"/>
</dbReference>
<evidence type="ECO:0000259" key="1">
    <source>
        <dbReference type="Pfam" id="PF17667"/>
    </source>
</evidence>
<evidence type="ECO:0000313" key="2">
    <source>
        <dbReference type="EMBL" id="TGZ80766.1"/>
    </source>
</evidence>
<dbReference type="Proteomes" id="UP000298138">
    <property type="component" value="Unassembled WGS sequence"/>
</dbReference>
<sequence>MESAPPIALVHVPHGFATEPSAFSIHKEHHNVLRVFSAFFTGGISWYGLDPTVLAKINGQDAIFDCTDPSLDSVDPFLKVPSRDKAGQPGAPIRIYVDFQEPIFSRESGDRIVEARREGEKEWGYVVKNAWRNSERPHEGSFLEELDHPGLCKYFHHQDIYEGGFADTANGTRKGLDLSNAAPILPDNPVPLSSGNYGTMSSSSALNPSTERGIVAYEACRPNKP</sequence>
<gene>
    <name evidence="2" type="ORF">EX30DRAFT_378728</name>
</gene>
<evidence type="ECO:0000313" key="3">
    <source>
        <dbReference type="Proteomes" id="UP000298138"/>
    </source>
</evidence>
<reference evidence="2 3" key="1">
    <citation type="submission" date="2019-04" db="EMBL/GenBank/DDBJ databases">
        <title>Comparative genomics and transcriptomics to analyze fruiting body development in filamentous ascomycetes.</title>
        <authorList>
            <consortium name="DOE Joint Genome Institute"/>
            <person name="Lutkenhaus R."/>
            <person name="Traeger S."/>
            <person name="Breuer J."/>
            <person name="Kuo A."/>
            <person name="Lipzen A."/>
            <person name="Pangilinan J."/>
            <person name="Dilworth D."/>
            <person name="Sandor L."/>
            <person name="Poggeler S."/>
            <person name="Barry K."/>
            <person name="Grigoriev I.V."/>
            <person name="Nowrousian M."/>
        </authorList>
    </citation>
    <scope>NUCLEOTIDE SEQUENCE [LARGE SCALE GENOMIC DNA]</scope>
    <source>
        <strain evidence="2 3">CBS 389.68</strain>
    </source>
</reference>
<dbReference type="InParanoid" id="A0A4S2MW67"/>
<proteinExistence type="predicted"/>
<dbReference type="InterPro" id="IPR040976">
    <property type="entry name" value="Pkinase_fungal"/>
</dbReference>
<keyword evidence="3" id="KW-1185">Reference proteome</keyword>
<organism evidence="2 3">
    <name type="scientific">Ascodesmis nigricans</name>
    <dbReference type="NCBI Taxonomy" id="341454"/>
    <lineage>
        <taxon>Eukaryota</taxon>
        <taxon>Fungi</taxon>
        <taxon>Dikarya</taxon>
        <taxon>Ascomycota</taxon>
        <taxon>Pezizomycotina</taxon>
        <taxon>Pezizomycetes</taxon>
        <taxon>Pezizales</taxon>
        <taxon>Ascodesmidaceae</taxon>
        <taxon>Ascodesmis</taxon>
    </lineage>
</organism>
<dbReference type="AlphaFoldDB" id="A0A4S2MW67"/>
<name>A0A4S2MW67_9PEZI</name>